<feature type="signal peptide" evidence="3">
    <location>
        <begin position="1"/>
        <end position="22"/>
    </location>
</feature>
<dbReference type="PANTHER" id="PTHR41542">
    <property type="entry name" value="BLL5807 PROTEIN"/>
    <property type="match status" value="1"/>
</dbReference>
<feature type="transmembrane region" description="Helical" evidence="2">
    <location>
        <begin position="83"/>
        <end position="103"/>
    </location>
</feature>
<keyword evidence="2" id="KW-1133">Transmembrane helix</keyword>
<feature type="compositionally biased region" description="Polar residues" evidence="1">
    <location>
        <begin position="36"/>
        <end position="52"/>
    </location>
</feature>
<protein>
    <recommendedName>
        <fullName evidence="6">Import inner membrane translocase subunit Tim44</fullName>
    </recommendedName>
</protein>
<evidence type="ECO:0000313" key="4">
    <source>
        <dbReference type="EMBL" id="GIP15046.1"/>
    </source>
</evidence>
<feature type="compositionally biased region" description="Low complexity" evidence="1">
    <location>
        <begin position="53"/>
        <end position="67"/>
    </location>
</feature>
<evidence type="ECO:0000256" key="2">
    <source>
        <dbReference type="SAM" id="Phobius"/>
    </source>
</evidence>
<evidence type="ECO:0000256" key="3">
    <source>
        <dbReference type="SAM" id="SignalP"/>
    </source>
</evidence>
<comment type="caution">
    <text evidence="4">The sequence shown here is derived from an EMBL/GenBank/DDBJ whole genome shotgun (WGS) entry which is preliminary data.</text>
</comment>
<evidence type="ECO:0000313" key="5">
    <source>
        <dbReference type="Proteomes" id="UP000683139"/>
    </source>
</evidence>
<keyword evidence="3" id="KW-0732">Signal</keyword>
<keyword evidence="5" id="KW-1185">Reference proteome</keyword>
<keyword evidence="2" id="KW-0472">Membrane</keyword>
<reference evidence="4" key="1">
    <citation type="submission" date="2021-03" db="EMBL/GenBank/DDBJ databases">
        <title>Antimicrobial resistance genes in bacteria isolated from Japanese honey, and their potential for conferring macrolide and lincosamide resistance in the American foulbrood pathogen Paenibacillus larvae.</title>
        <authorList>
            <person name="Okamoto M."/>
            <person name="Kumagai M."/>
            <person name="Kanamori H."/>
            <person name="Takamatsu D."/>
        </authorList>
    </citation>
    <scope>NUCLEOTIDE SEQUENCE</scope>
    <source>
        <strain evidence="4">J40TS1</strain>
    </source>
</reference>
<feature type="chain" id="PRO_5038548331" description="Import inner membrane translocase subunit Tim44" evidence="3">
    <location>
        <begin position="23"/>
        <end position="169"/>
    </location>
</feature>
<gene>
    <name evidence="4" type="ORF">J40TS1_06880</name>
</gene>
<evidence type="ECO:0000256" key="1">
    <source>
        <dbReference type="SAM" id="MobiDB-lite"/>
    </source>
</evidence>
<evidence type="ECO:0008006" key="6">
    <source>
        <dbReference type="Google" id="ProtNLM"/>
    </source>
</evidence>
<keyword evidence="2" id="KW-0812">Transmembrane</keyword>
<dbReference type="EMBL" id="BOSE01000001">
    <property type="protein sequence ID" value="GIP15046.1"/>
    <property type="molecule type" value="Genomic_DNA"/>
</dbReference>
<dbReference type="Proteomes" id="UP000683139">
    <property type="component" value="Unassembled WGS sequence"/>
</dbReference>
<feature type="region of interest" description="Disordered" evidence="1">
    <location>
        <begin position="144"/>
        <end position="169"/>
    </location>
</feature>
<proteinExistence type="predicted"/>
<sequence>MKKGFILTLVMTVFLALSIGFSSDTADAKRGGGFKSNKQSFTQKKDSTTQQSNTGATSGTAAKTGTGAAATTKGGGLFGGNSFLKGMALGGLAGLLFGGMFANMGAFGEIFGLLINIIAIVAIIMVIRAAWTYIRNNKKPAAAGPNFNRNDRFDHRDRDEEDRNGRGQF</sequence>
<feature type="compositionally biased region" description="Basic and acidic residues" evidence="1">
    <location>
        <begin position="149"/>
        <end position="169"/>
    </location>
</feature>
<feature type="region of interest" description="Disordered" evidence="1">
    <location>
        <begin position="26"/>
        <end position="67"/>
    </location>
</feature>
<name>A0A919YMX9_9BACL</name>
<dbReference type="RefSeq" id="WP_246563088.1">
    <property type="nucleotide sequence ID" value="NZ_BOSE01000001.1"/>
</dbReference>
<dbReference type="PANTHER" id="PTHR41542:SF1">
    <property type="entry name" value="BLL5807 PROTEIN"/>
    <property type="match status" value="1"/>
</dbReference>
<accession>A0A919YMX9</accession>
<organism evidence="4 5">
    <name type="scientific">Paenibacillus montaniterrae</name>
    <dbReference type="NCBI Taxonomy" id="429341"/>
    <lineage>
        <taxon>Bacteria</taxon>
        <taxon>Bacillati</taxon>
        <taxon>Bacillota</taxon>
        <taxon>Bacilli</taxon>
        <taxon>Bacillales</taxon>
        <taxon>Paenibacillaceae</taxon>
        <taxon>Paenibacillus</taxon>
    </lineage>
</organism>
<feature type="transmembrane region" description="Helical" evidence="2">
    <location>
        <begin position="110"/>
        <end position="131"/>
    </location>
</feature>
<dbReference type="AlphaFoldDB" id="A0A919YMX9"/>